<name>A0A6N2V988_9FIRM</name>
<accession>A0A6N2V988</accession>
<reference evidence="1" key="1">
    <citation type="submission" date="2019-11" db="EMBL/GenBank/DDBJ databases">
        <authorList>
            <person name="Feng L."/>
        </authorList>
    </citation>
    <scope>NUCLEOTIDE SEQUENCE</scope>
    <source>
        <strain evidence="1">CnexileLFYP112</strain>
    </source>
</reference>
<proteinExistence type="predicted"/>
<gene>
    <name evidence="1" type="ORF">CNLFYP112_02402</name>
</gene>
<protein>
    <submittedName>
        <fullName evidence="1">Uncharacterized protein</fullName>
    </submittedName>
</protein>
<evidence type="ECO:0000313" key="1">
    <source>
        <dbReference type="EMBL" id="VYT23536.1"/>
    </source>
</evidence>
<dbReference type="AlphaFoldDB" id="A0A6N2V988"/>
<dbReference type="EMBL" id="CACRTG010000021">
    <property type="protein sequence ID" value="VYT23536.1"/>
    <property type="molecule type" value="Genomic_DNA"/>
</dbReference>
<sequence length="92" mass="10363">MGLRDMYSAGDIIEYEGGGRDYLVSIEGEEGLWVNACNPSWVERGLRGFCDECHPFFADCLYEGVEVVGHFGEGTVEDARRWYGENKAVYRG</sequence>
<organism evidence="1">
    <name type="scientific">[Clostridium] nexile</name>
    <dbReference type="NCBI Taxonomy" id="29361"/>
    <lineage>
        <taxon>Bacteria</taxon>
        <taxon>Bacillati</taxon>
        <taxon>Bacillota</taxon>
        <taxon>Clostridia</taxon>
        <taxon>Lachnospirales</taxon>
        <taxon>Lachnospiraceae</taxon>
        <taxon>Tyzzerella</taxon>
    </lineage>
</organism>